<evidence type="ECO:0000256" key="2">
    <source>
        <dbReference type="ARBA" id="ARBA00022692"/>
    </source>
</evidence>
<evidence type="ECO:0000259" key="5">
    <source>
        <dbReference type="Pfam" id="PF03816"/>
    </source>
</evidence>
<dbReference type="Proteomes" id="UP001516662">
    <property type="component" value="Unassembled WGS sequence"/>
</dbReference>
<dbReference type="RefSeq" id="WP_193534544.1">
    <property type="nucleotide sequence ID" value="NZ_JADCLJ010000007.1"/>
</dbReference>
<proteinExistence type="inferred from homology"/>
<protein>
    <submittedName>
        <fullName evidence="6">LCP family protein</fullName>
    </submittedName>
</protein>
<dbReference type="EMBL" id="JADCLJ010000007">
    <property type="protein sequence ID" value="MBE4907068.1"/>
    <property type="molecule type" value="Genomic_DNA"/>
</dbReference>
<comment type="caution">
    <text evidence="6">The sequence shown here is derived from an EMBL/GenBank/DDBJ whole genome shotgun (WGS) entry which is preliminary data.</text>
</comment>
<evidence type="ECO:0000313" key="7">
    <source>
        <dbReference type="Proteomes" id="UP001516662"/>
    </source>
</evidence>
<reference evidence="6 7" key="1">
    <citation type="submission" date="2020-10" db="EMBL/GenBank/DDBJ databases">
        <title>Bacillus sp. HD4P25, an endophyte from a halophyte.</title>
        <authorList>
            <person name="Sun J.-Q."/>
        </authorList>
    </citation>
    <scope>NUCLEOTIDE SEQUENCE [LARGE SCALE GENOMIC DNA]</scope>
    <source>
        <strain evidence="6 7">YIM 93174</strain>
    </source>
</reference>
<comment type="similarity">
    <text evidence="1">Belongs to the LytR/CpsA/Psr (LCP) family.</text>
</comment>
<dbReference type="Pfam" id="PF03816">
    <property type="entry name" value="LytR_cpsA_psr"/>
    <property type="match status" value="1"/>
</dbReference>
<keyword evidence="3" id="KW-0735">Signal-anchor</keyword>
<dbReference type="PANTHER" id="PTHR33392:SF6">
    <property type="entry name" value="POLYISOPRENYL-TEICHOIC ACID--PEPTIDOGLYCAN TEICHOIC ACID TRANSFERASE TAGU"/>
    <property type="match status" value="1"/>
</dbReference>
<name>A0ABR9QEZ5_9BACI</name>
<evidence type="ECO:0000256" key="3">
    <source>
        <dbReference type="ARBA" id="ARBA00022968"/>
    </source>
</evidence>
<keyword evidence="4" id="KW-0472">Membrane</keyword>
<gene>
    <name evidence="6" type="ORF">IMZ08_03225</name>
</gene>
<keyword evidence="7" id="KW-1185">Reference proteome</keyword>
<keyword evidence="2" id="KW-0812">Transmembrane</keyword>
<dbReference type="InterPro" id="IPR004474">
    <property type="entry name" value="LytR_CpsA_psr"/>
</dbReference>
<organism evidence="6 7">
    <name type="scientific">Litchfieldia luteola</name>
    <dbReference type="NCBI Taxonomy" id="682179"/>
    <lineage>
        <taxon>Bacteria</taxon>
        <taxon>Bacillati</taxon>
        <taxon>Bacillota</taxon>
        <taxon>Bacilli</taxon>
        <taxon>Bacillales</taxon>
        <taxon>Bacillaceae</taxon>
        <taxon>Litchfieldia</taxon>
    </lineage>
</organism>
<dbReference type="NCBIfam" id="TIGR00350">
    <property type="entry name" value="lytR_cpsA_psr"/>
    <property type="match status" value="1"/>
</dbReference>
<sequence length="340" mass="38605">MKDSRTRRRMNKRRRTSKTKKFFITSFIIMLVAAGTYAAYILYTANSIANKTYEEIDREKIPSHRTEKIKLKEDPVTILLIGLENQEGGKPRSDVLMLITINPKTKETYLVSIPRDTRTYIPELGKNDKITHSYYGGVSSTVGAVQELFDIPIDYYVTTNFQGFEDIVDSLNGITVDVPFTFKAQLTGSLAWKTYTEGEMELNGNEALAYVRMRKSDPRGDMGRNDRQKQVIKAIVDKGTSVGSITKVDDVLRDVGENVKTNLPTKDILSFVQLYNKMKSTEVQTLQLEGYDDYINSVYYFIPKEESIKNINTTLKAVLENDSTSSSIDTDEKNENVSIK</sequence>
<dbReference type="PANTHER" id="PTHR33392">
    <property type="entry name" value="POLYISOPRENYL-TEICHOIC ACID--PEPTIDOGLYCAN TEICHOIC ACID TRANSFERASE TAGU"/>
    <property type="match status" value="1"/>
</dbReference>
<evidence type="ECO:0000313" key="6">
    <source>
        <dbReference type="EMBL" id="MBE4907068.1"/>
    </source>
</evidence>
<evidence type="ECO:0000256" key="1">
    <source>
        <dbReference type="ARBA" id="ARBA00006068"/>
    </source>
</evidence>
<accession>A0ABR9QEZ5</accession>
<feature type="domain" description="Cell envelope-related transcriptional attenuator" evidence="5">
    <location>
        <begin position="92"/>
        <end position="238"/>
    </location>
</feature>
<keyword evidence="4" id="KW-1133">Transmembrane helix</keyword>
<dbReference type="InterPro" id="IPR050922">
    <property type="entry name" value="LytR/CpsA/Psr_CW_biosynth"/>
</dbReference>
<evidence type="ECO:0000256" key="4">
    <source>
        <dbReference type="ARBA" id="ARBA00022989"/>
    </source>
</evidence>
<dbReference type="Gene3D" id="3.40.630.190">
    <property type="entry name" value="LCP protein"/>
    <property type="match status" value="1"/>
</dbReference>